<evidence type="ECO:0008006" key="4">
    <source>
        <dbReference type="Google" id="ProtNLM"/>
    </source>
</evidence>
<dbReference type="AlphaFoldDB" id="A0ABD5UBQ2"/>
<gene>
    <name evidence="2" type="ORF">ACFQHK_15575</name>
</gene>
<dbReference type="RefSeq" id="WP_304449623.1">
    <property type="nucleotide sequence ID" value="NZ_JARRAH010000002.1"/>
</dbReference>
<keyword evidence="1" id="KW-0812">Transmembrane</keyword>
<organism evidence="2 3">
    <name type="scientific">Halomarina ordinaria</name>
    <dbReference type="NCBI Taxonomy" id="3033939"/>
    <lineage>
        <taxon>Archaea</taxon>
        <taxon>Methanobacteriati</taxon>
        <taxon>Methanobacteriota</taxon>
        <taxon>Stenosarchaea group</taxon>
        <taxon>Halobacteria</taxon>
        <taxon>Halobacteriales</taxon>
        <taxon>Natronomonadaceae</taxon>
        <taxon>Halomarina</taxon>
    </lineage>
</organism>
<evidence type="ECO:0000313" key="3">
    <source>
        <dbReference type="Proteomes" id="UP001596406"/>
    </source>
</evidence>
<keyword evidence="1" id="KW-0472">Membrane</keyword>
<feature type="transmembrane region" description="Helical" evidence="1">
    <location>
        <begin position="66"/>
        <end position="84"/>
    </location>
</feature>
<evidence type="ECO:0000256" key="1">
    <source>
        <dbReference type="SAM" id="Phobius"/>
    </source>
</evidence>
<accession>A0ABD5UBQ2</accession>
<name>A0ABD5UBQ2_9EURY</name>
<evidence type="ECO:0000313" key="2">
    <source>
        <dbReference type="EMBL" id="MFC6837904.1"/>
    </source>
</evidence>
<dbReference type="EMBL" id="JBHSXM010000002">
    <property type="protein sequence ID" value="MFC6837904.1"/>
    <property type="molecule type" value="Genomic_DNA"/>
</dbReference>
<keyword evidence="3" id="KW-1185">Reference proteome</keyword>
<keyword evidence="1" id="KW-1133">Transmembrane helix</keyword>
<reference evidence="2 3" key="1">
    <citation type="journal article" date="2019" name="Int. J. Syst. Evol. Microbiol.">
        <title>The Global Catalogue of Microorganisms (GCM) 10K type strain sequencing project: providing services to taxonomists for standard genome sequencing and annotation.</title>
        <authorList>
            <consortium name="The Broad Institute Genomics Platform"/>
            <consortium name="The Broad Institute Genome Sequencing Center for Infectious Disease"/>
            <person name="Wu L."/>
            <person name="Ma J."/>
        </authorList>
    </citation>
    <scope>NUCLEOTIDE SEQUENCE [LARGE SCALE GENOMIC DNA]</scope>
    <source>
        <strain evidence="2 3">PSRA2</strain>
    </source>
</reference>
<dbReference type="Proteomes" id="UP001596406">
    <property type="component" value="Unassembled WGS sequence"/>
</dbReference>
<comment type="caution">
    <text evidence="2">The sequence shown here is derived from an EMBL/GenBank/DDBJ whole genome shotgun (WGS) entry which is preliminary data.</text>
</comment>
<proteinExistence type="predicted"/>
<protein>
    <recommendedName>
        <fullName evidence="4">CPBP family intramembrane metalloprotease</fullName>
    </recommendedName>
</protein>
<sequence length="99" mass="10515">MLGGLLGLSYVLSGELASPIGLHFALNDAANNVFFGVEPPGGPALPTVIRPELTAPELWHPTGGSTVIPGVLVGYVSVCGWFYWRRGELSVSMEMVAFR</sequence>